<name>A0A078B239_STYLE</name>
<dbReference type="EMBL" id="CCKQ01015524">
    <property type="protein sequence ID" value="CDW87337.1"/>
    <property type="molecule type" value="Genomic_DNA"/>
</dbReference>
<evidence type="ECO:0000313" key="2">
    <source>
        <dbReference type="Proteomes" id="UP000039865"/>
    </source>
</evidence>
<dbReference type="AlphaFoldDB" id="A0A078B239"/>
<sequence>MNVKVVELPGNLRGIKLIEINLKDCRECDVQGDISIDDDELLEASKKLAVIAYGNDSDEDSDQSEDNGQNIVKLEIPFNILFESLKEGTYLTIFNYIK</sequence>
<keyword evidence="2" id="KW-1185">Reference proteome</keyword>
<evidence type="ECO:0000313" key="1">
    <source>
        <dbReference type="EMBL" id="CDW87337.1"/>
    </source>
</evidence>
<dbReference type="InParanoid" id="A0A078B239"/>
<gene>
    <name evidence="1" type="primary">Contig18055.g19189</name>
    <name evidence="1" type="ORF">STYLEM_16440</name>
</gene>
<proteinExistence type="predicted"/>
<organism evidence="1 2">
    <name type="scientific">Stylonychia lemnae</name>
    <name type="common">Ciliate</name>
    <dbReference type="NCBI Taxonomy" id="5949"/>
    <lineage>
        <taxon>Eukaryota</taxon>
        <taxon>Sar</taxon>
        <taxon>Alveolata</taxon>
        <taxon>Ciliophora</taxon>
        <taxon>Intramacronucleata</taxon>
        <taxon>Spirotrichea</taxon>
        <taxon>Stichotrichia</taxon>
        <taxon>Sporadotrichida</taxon>
        <taxon>Oxytrichidae</taxon>
        <taxon>Stylonychinae</taxon>
        <taxon>Stylonychia</taxon>
    </lineage>
</organism>
<accession>A0A078B239</accession>
<reference evidence="1 2" key="1">
    <citation type="submission" date="2014-06" db="EMBL/GenBank/DDBJ databases">
        <authorList>
            <person name="Swart Estienne"/>
        </authorList>
    </citation>
    <scope>NUCLEOTIDE SEQUENCE [LARGE SCALE GENOMIC DNA]</scope>
    <source>
        <strain evidence="1 2">130c</strain>
    </source>
</reference>
<dbReference type="Proteomes" id="UP000039865">
    <property type="component" value="Unassembled WGS sequence"/>
</dbReference>
<protein>
    <submittedName>
        <fullName evidence="1">Uncharacterized protein</fullName>
    </submittedName>
</protein>